<dbReference type="OrthoDB" id="5768249at2"/>
<dbReference type="EMBL" id="JPGN01000043">
    <property type="protein sequence ID" value="KFI19639.1"/>
    <property type="molecule type" value="Genomic_DNA"/>
</dbReference>
<evidence type="ECO:0000313" key="3">
    <source>
        <dbReference type="Proteomes" id="UP000028839"/>
    </source>
</evidence>
<keyword evidence="1" id="KW-0732">Signal</keyword>
<name>A0A0E2Z258_9GAMM</name>
<sequence length="169" mass="18629">MNISLKRKIQWLSPLLMLGLMGPHSSSYAANKVYCSMYTQTAVAQNEQNIENDCGYDVMPRWSSDPAHHTEWCLNATDKAAKNENTARVGQLAKCPGIQFPAGADKGCHIYSIVAIGQNKANLSAECSLSGPTWSAGYTHHYRWCITASKDHINAQMTARQHALDKCAQ</sequence>
<protein>
    <submittedName>
        <fullName evidence="2">Uncharacterized protein</fullName>
    </submittedName>
</protein>
<proteinExistence type="predicted"/>
<feature type="signal peptide" evidence="1">
    <location>
        <begin position="1"/>
        <end position="29"/>
    </location>
</feature>
<feature type="chain" id="PRO_5002407857" evidence="1">
    <location>
        <begin position="30"/>
        <end position="169"/>
    </location>
</feature>
<dbReference type="AlphaFoldDB" id="A0A0E2Z258"/>
<dbReference type="Proteomes" id="UP000028839">
    <property type="component" value="Unassembled WGS sequence"/>
</dbReference>
<evidence type="ECO:0000256" key="1">
    <source>
        <dbReference type="SAM" id="SignalP"/>
    </source>
</evidence>
<accession>A0A0E2Z258</accession>
<evidence type="ECO:0000313" key="2">
    <source>
        <dbReference type="EMBL" id="KFI19639.1"/>
    </source>
</evidence>
<comment type="caution">
    <text evidence="2">The sequence shown here is derived from an EMBL/GenBank/DDBJ whole genome shotgun (WGS) entry which is preliminary data.</text>
</comment>
<reference evidence="2 3" key="1">
    <citation type="submission" date="2014-07" db="EMBL/GenBank/DDBJ databases">
        <title>Comparative analysis of Nitrosococcus oceani genome inventories of strains from Pacific and Atlantic gyres.</title>
        <authorList>
            <person name="Lim C.K."/>
            <person name="Wang L."/>
            <person name="Sayavedra-Soto L.A."/>
            <person name="Klotz M.G."/>
        </authorList>
    </citation>
    <scope>NUCLEOTIDE SEQUENCE [LARGE SCALE GENOMIC DNA]</scope>
    <source>
        <strain evidence="2 3">C-27</strain>
    </source>
</reference>
<dbReference type="HOGENOM" id="CLU_135000_0_0_6"/>
<gene>
    <name evidence="2" type="ORF">IB75_07440</name>
</gene>
<organism evidence="2 3">
    <name type="scientific">Nitrosococcus oceani C-27</name>
    <dbReference type="NCBI Taxonomy" id="314279"/>
    <lineage>
        <taxon>Bacteria</taxon>
        <taxon>Pseudomonadati</taxon>
        <taxon>Pseudomonadota</taxon>
        <taxon>Gammaproteobacteria</taxon>
        <taxon>Chromatiales</taxon>
        <taxon>Chromatiaceae</taxon>
        <taxon>Nitrosococcus</taxon>
    </lineage>
</organism>